<protein>
    <submittedName>
        <fullName evidence="4">Acyl carrier protein phosphodiesterase</fullName>
        <ecNumber evidence="4">3.1.4.14</ecNumber>
    </submittedName>
</protein>
<dbReference type="Pfam" id="PF04336">
    <property type="entry name" value="ACP_PD"/>
    <property type="match status" value="1"/>
</dbReference>
<dbReference type="GO" id="GO:0008770">
    <property type="term" value="F:[acyl-carrier-protein] phosphodiesterase activity"/>
    <property type="evidence" value="ECO:0007669"/>
    <property type="project" value="UniProtKB-EC"/>
</dbReference>
<evidence type="ECO:0000256" key="3">
    <source>
        <dbReference type="ARBA" id="ARBA00023098"/>
    </source>
</evidence>
<evidence type="ECO:0000256" key="2">
    <source>
        <dbReference type="ARBA" id="ARBA00022801"/>
    </source>
</evidence>
<keyword evidence="1" id="KW-0444">Lipid biosynthesis</keyword>
<keyword evidence="2 4" id="KW-0378">Hydrolase</keyword>
<dbReference type="PIRSF" id="PIRSF011489">
    <property type="entry name" value="DUF479"/>
    <property type="match status" value="1"/>
</dbReference>
<reference evidence="4" key="1">
    <citation type="submission" date="2018-06" db="EMBL/GenBank/DDBJ databases">
        <authorList>
            <person name="Zhirakovskaya E."/>
        </authorList>
    </citation>
    <scope>NUCLEOTIDE SEQUENCE</scope>
</reference>
<evidence type="ECO:0000313" key="4">
    <source>
        <dbReference type="EMBL" id="VAW79117.1"/>
    </source>
</evidence>
<name>A0A3B0YUG8_9ZZZZ</name>
<dbReference type="GO" id="GO:0006633">
    <property type="term" value="P:fatty acid biosynthetic process"/>
    <property type="evidence" value="ECO:0007669"/>
    <property type="project" value="InterPro"/>
</dbReference>
<proteinExistence type="predicted"/>
<dbReference type="EMBL" id="UOFL01000171">
    <property type="protein sequence ID" value="VAW79117.1"/>
    <property type="molecule type" value="Genomic_DNA"/>
</dbReference>
<dbReference type="PANTHER" id="PTHR38764:SF1">
    <property type="entry name" value="ACYL CARRIER PROTEIN PHOSPHODIESTERASE"/>
    <property type="match status" value="1"/>
</dbReference>
<sequence length="202" mass="23656">MNFLGHFFLSPTDNDALLLGNFLGDFIKGNIKQSLLPIDVRRGIALHREIDSFTDFHKLILIAKKLFSTQYRRYSGIIIDMSLDHFLARDWHLYRTQTLTVFSQYVYKTLNNHLDNMPASAQSAATSMHRYDWLMSYHKLENLVFAFENIGKRFSHNNPMSTATEEIQRLYEPLQTLFHKFILEINNHVASRQVQTMLADIQ</sequence>
<keyword evidence="3" id="KW-0443">Lipid metabolism</keyword>
<dbReference type="InterPro" id="IPR007431">
    <property type="entry name" value="ACP_PD"/>
</dbReference>
<dbReference type="PANTHER" id="PTHR38764">
    <property type="entry name" value="ACYL CARRIER PROTEIN PHOSPHODIESTERASE"/>
    <property type="match status" value="1"/>
</dbReference>
<organism evidence="4">
    <name type="scientific">hydrothermal vent metagenome</name>
    <dbReference type="NCBI Taxonomy" id="652676"/>
    <lineage>
        <taxon>unclassified sequences</taxon>
        <taxon>metagenomes</taxon>
        <taxon>ecological metagenomes</taxon>
    </lineage>
</organism>
<dbReference type="AlphaFoldDB" id="A0A3B0YUG8"/>
<dbReference type="EC" id="3.1.4.14" evidence="4"/>
<gene>
    <name evidence="4" type="ORF">MNBD_GAMMA12-391</name>
</gene>
<evidence type="ECO:0000256" key="1">
    <source>
        <dbReference type="ARBA" id="ARBA00022516"/>
    </source>
</evidence>
<accession>A0A3B0YUG8</accession>